<dbReference type="EMBL" id="JAWDJW010010309">
    <property type="protein sequence ID" value="KAK3048095.1"/>
    <property type="molecule type" value="Genomic_DNA"/>
</dbReference>
<name>A0ACC3CWZ7_9PEZI</name>
<feature type="non-terminal residue" evidence="1">
    <location>
        <position position="489"/>
    </location>
</feature>
<reference evidence="1" key="1">
    <citation type="submission" date="2024-09" db="EMBL/GenBank/DDBJ databases">
        <title>Black Yeasts Isolated from many extreme environments.</title>
        <authorList>
            <person name="Coleine C."/>
            <person name="Stajich J.E."/>
            <person name="Selbmann L."/>
        </authorList>
    </citation>
    <scope>NUCLEOTIDE SEQUENCE</scope>
    <source>
        <strain evidence="1">CCFEE 5737</strain>
    </source>
</reference>
<sequence length="489" mass="53009">MSDVSVKLMASAAEQKPEGWQSLKDALSDSPGAFDVLDDPENSFNDEVAAILFTSGTTSLPKGCLHTNKTYSTVFRNLAVNLALDETKASCNHMTVTHGFGMIYSGAFWVSGAKVVYPNTQFDPKSTLQAFELEGCTHLPGVPSLLYSLFESPLLESKKPTTLLQVELSGAMILPEVVRLAREKLGAKKVSACYGLTEGGPTISWHHNDVPDEYTEHVSPGFPVPGAMLRICAQDSREPLKRGEPGEIHQGGPSLIQGYLGGAKQEEFYDDEHGHWNITGDQGIMLESGELIVSGRFKDIIIRGGENISPLQIEAVINTKRGIDIQVVGATDDVSGEVPVAVVRGAETDLAFVESLPSIVSKELGPAFALDQVIRLEKLGLDDFPKTTSGKVRKVELAAKNGSSSVQEVVIGTWARLLGMPQEDVTPETSLENIADSLTIMQFRTRLRKEHGLHIATAELLETPKIADQIALLEKPAQEDTPKTIQLRK</sequence>
<protein>
    <submittedName>
        <fullName evidence="1">Uncharacterized protein</fullName>
    </submittedName>
</protein>
<evidence type="ECO:0000313" key="1">
    <source>
        <dbReference type="EMBL" id="KAK3048095.1"/>
    </source>
</evidence>
<dbReference type="Proteomes" id="UP001186974">
    <property type="component" value="Unassembled WGS sequence"/>
</dbReference>
<gene>
    <name evidence="1" type="ORF">LTS18_013019</name>
</gene>
<evidence type="ECO:0000313" key="2">
    <source>
        <dbReference type="Proteomes" id="UP001186974"/>
    </source>
</evidence>
<organism evidence="1 2">
    <name type="scientific">Coniosporium uncinatum</name>
    <dbReference type="NCBI Taxonomy" id="93489"/>
    <lineage>
        <taxon>Eukaryota</taxon>
        <taxon>Fungi</taxon>
        <taxon>Dikarya</taxon>
        <taxon>Ascomycota</taxon>
        <taxon>Pezizomycotina</taxon>
        <taxon>Dothideomycetes</taxon>
        <taxon>Dothideomycetes incertae sedis</taxon>
        <taxon>Coniosporium</taxon>
    </lineage>
</organism>
<accession>A0ACC3CWZ7</accession>
<comment type="caution">
    <text evidence="1">The sequence shown here is derived from an EMBL/GenBank/DDBJ whole genome shotgun (WGS) entry which is preliminary data.</text>
</comment>
<keyword evidence="2" id="KW-1185">Reference proteome</keyword>
<proteinExistence type="predicted"/>